<proteinExistence type="predicted"/>
<evidence type="ECO:0000313" key="1">
    <source>
        <dbReference type="EMBL" id="GAH89799.1"/>
    </source>
</evidence>
<protein>
    <submittedName>
        <fullName evidence="1">Uncharacterized protein</fullName>
    </submittedName>
</protein>
<sequence length="252" mass="28401">DAGVEVRKIDVKLSKLATKYKRMADELSKSKQKIKFTPGKTDLRCSALGSYMSMLSYNHLGKLDDARIDRNRILKATRANLRVFLDEVLRPSQADKVPVYAICFAGKSPVKNPLELSLDLNPDLNVGRIIIPGERNPGLFFPYEGDADLTLKFSVPTITNRESRIKRVRLLVDGISRGEMHFLEDFSNVARKTFEVKKPIIYLRAGVRTFLKAVAGGKVSEEIDKKTEDKKLLGSILKFVVDRVHEYSESAD</sequence>
<reference evidence="1" key="1">
    <citation type="journal article" date="2014" name="Front. Microbiol.">
        <title>High frequency of phylogenetically diverse reductive dehalogenase-homologous genes in deep subseafloor sedimentary metagenomes.</title>
        <authorList>
            <person name="Kawai M."/>
            <person name="Futagami T."/>
            <person name="Toyoda A."/>
            <person name="Takaki Y."/>
            <person name="Nishi S."/>
            <person name="Hori S."/>
            <person name="Arai W."/>
            <person name="Tsubouchi T."/>
            <person name="Morono Y."/>
            <person name="Uchiyama I."/>
            <person name="Ito T."/>
            <person name="Fujiyama A."/>
            <person name="Inagaki F."/>
            <person name="Takami H."/>
        </authorList>
    </citation>
    <scope>NUCLEOTIDE SEQUENCE</scope>
    <source>
        <strain evidence="1">Expedition CK06-06</strain>
    </source>
</reference>
<dbReference type="EMBL" id="BARU01036515">
    <property type="protein sequence ID" value="GAH89799.1"/>
    <property type="molecule type" value="Genomic_DNA"/>
</dbReference>
<comment type="caution">
    <text evidence="1">The sequence shown here is derived from an EMBL/GenBank/DDBJ whole genome shotgun (WGS) entry which is preliminary data.</text>
</comment>
<feature type="non-terminal residue" evidence="1">
    <location>
        <position position="1"/>
    </location>
</feature>
<dbReference type="AlphaFoldDB" id="X1KI37"/>
<accession>X1KI37</accession>
<name>X1KI37_9ZZZZ</name>
<organism evidence="1">
    <name type="scientific">marine sediment metagenome</name>
    <dbReference type="NCBI Taxonomy" id="412755"/>
    <lineage>
        <taxon>unclassified sequences</taxon>
        <taxon>metagenomes</taxon>
        <taxon>ecological metagenomes</taxon>
    </lineage>
</organism>
<gene>
    <name evidence="1" type="ORF">S03H2_57010</name>
</gene>
<feature type="non-terminal residue" evidence="1">
    <location>
        <position position="252"/>
    </location>
</feature>